<dbReference type="GO" id="GO:0016787">
    <property type="term" value="F:hydrolase activity"/>
    <property type="evidence" value="ECO:0007669"/>
    <property type="project" value="UniProtKB-KW"/>
</dbReference>
<evidence type="ECO:0000313" key="3">
    <source>
        <dbReference type="Proteomes" id="UP001500957"/>
    </source>
</evidence>
<dbReference type="NCBIfam" id="NF041024">
    <property type="entry name" value="acVLRF1_NCBI"/>
    <property type="match status" value="1"/>
</dbReference>
<name>A0ABN1GZE0_9ACTN</name>
<gene>
    <name evidence="2" type="ORF">GCM10009547_29460</name>
</gene>
<dbReference type="InterPro" id="IPR042226">
    <property type="entry name" value="eFR1_2_sf"/>
</dbReference>
<dbReference type="EMBL" id="BAAAHE010000024">
    <property type="protein sequence ID" value="GAA0624429.1"/>
    <property type="molecule type" value="Genomic_DNA"/>
</dbReference>
<organism evidence="2 3">
    <name type="scientific">Sporichthya brevicatena</name>
    <dbReference type="NCBI Taxonomy" id="171442"/>
    <lineage>
        <taxon>Bacteria</taxon>
        <taxon>Bacillati</taxon>
        <taxon>Actinomycetota</taxon>
        <taxon>Actinomycetes</taxon>
        <taxon>Sporichthyales</taxon>
        <taxon>Sporichthyaceae</taxon>
        <taxon>Sporichthya</taxon>
    </lineage>
</organism>
<dbReference type="Proteomes" id="UP001500957">
    <property type="component" value="Unassembled WGS sequence"/>
</dbReference>
<dbReference type="Pfam" id="PF18859">
    <property type="entry name" value="acVLRF1"/>
    <property type="match status" value="1"/>
</dbReference>
<accession>A0ABN1GZE0</accession>
<keyword evidence="3" id="KW-1185">Reference proteome</keyword>
<reference evidence="2 3" key="1">
    <citation type="journal article" date="2019" name="Int. J. Syst. Evol. Microbiol.">
        <title>The Global Catalogue of Microorganisms (GCM) 10K type strain sequencing project: providing services to taxonomists for standard genome sequencing and annotation.</title>
        <authorList>
            <consortium name="The Broad Institute Genomics Platform"/>
            <consortium name="The Broad Institute Genome Sequencing Center for Infectious Disease"/>
            <person name="Wu L."/>
            <person name="Ma J."/>
        </authorList>
    </citation>
    <scope>NUCLEOTIDE SEQUENCE [LARGE SCALE GENOMIC DNA]</scope>
    <source>
        <strain evidence="2 3">JCM 10671</strain>
    </source>
</reference>
<protein>
    <submittedName>
        <fullName evidence="2">AcVLRF1 family peptidyl-tRNA hydrolase</fullName>
    </submittedName>
</protein>
<dbReference type="Gene3D" id="3.30.420.60">
    <property type="entry name" value="eRF1 domain 2"/>
    <property type="match status" value="1"/>
</dbReference>
<comment type="caution">
    <text evidence="2">The sequence shown here is derived from an EMBL/GenBank/DDBJ whole genome shotgun (WGS) entry which is preliminary data.</text>
</comment>
<dbReference type="RefSeq" id="WP_344606024.1">
    <property type="nucleotide sequence ID" value="NZ_BAAAHE010000024.1"/>
</dbReference>
<evidence type="ECO:0000259" key="1">
    <source>
        <dbReference type="Pfam" id="PF18859"/>
    </source>
</evidence>
<dbReference type="SUPFAM" id="SSF53137">
    <property type="entry name" value="Translational machinery components"/>
    <property type="match status" value="1"/>
</dbReference>
<keyword evidence="2" id="KW-0378">Hydrolase</keyword>
<proteinExistence type="predicted"/>
<sequence>MRSVEVEAERIPRWFANFADRNSGLTEVSATTDGVRAVGGNRTVAECVPPFLRLWAPTGDPVAALAAHAAAERRVGVLLVRLGGFAAGVFVGPALRESKVGSRHVQGRTAAGGWSQQRFARRRANQADQALDAAAETAARILVPAAGDLDALVLGGERKAVDRVLADRALGPLRDVPVEPRFLTVPDPRLDVLRSTPTRFRSVTIHLTDPA</sequence>
<evidence type="ECO:0000313" key="2">
    <source>
        <dbReference type="EMBL" id="GAA0624429.1"/>
    </source>
</evidence>
<dbReference type="InterPro" id="IPR040783">
    <property type="entry name" value="VLRF1"/>
</dbReference>
<feature type="domain" description="Actinobacteria/chloroflexi VLRF1 release factor" evidence="1">
    <location>
        <begin position="73"/>
        <end position="206"/>
    </location>
</feature>